<protein>
    <submittedName>
        <fullName evidence="4">Uncharacterized protein</fullName>
    </submittedName>
</protein>
<feature type="region of interest" description="Disordered" evidence="3">
    <location>
        <begin position="131"/>
        <end position="154"/>
    </location>
</feature>
<dbReference type="AlphaFoldDB" id="A0AAD4IWX8"/>
<keyword evidence="1" id="KW-0341">Growth regulation</keyword>
<dbReference type="GO" id="GO:0009630">
    <property type="term" value="P:gravitropism"/>
    <property type="evidence" value="ECO:0007669"/>
    <property type="project" value="InterPro"/>
</dbReference>
<keyword evidence="5" id="KW-1185">Reference proteome</keyword>
<organism evidence="4 5">
    <name type="scientific">Perilla frutescens var. hirtella</name>
    <name type="common">Perilla citriodora</name>
    <name type="synonym">Perilla setoyensis</name>
    <dbReference type="NCBI Taxonomy" id="608512"/>
    <lineage>
        <taxon>Eukaryota</taxon>
        <taxon>Viridiplantae</taxon>
        <taxon>Streptophyta</taxon>
        <taxon>Embryophyta</taxon>
        <taxon>Tracheophyta</taxon>
        <taxon>Spermatophyta</taxon>
        <taxon>Magnoliopsida</taxon>
        <taxon>eudicotyledons</taxon>
        <taxon>Gunneridae</taxon>
        <taxon>Pentapetalae</taxon>
        <taxon>asterids</taxon>
        <taxon>lamiids</taxon>
        <taxon>Lamiales</taxon>
        <taxon>Lamiaceae</taxon>
        <taxon>Nepetoideae</taxon>
        <taxon>Elsholtzieae</taxon>
        <taxon>Perilla</taxon>
    </lineage>
</organism>
<name>A0AAD4IWX8_PERFH</name>
<sequence>MNDDEHLEFEKELRLLLNEHASVSEESERFDLPIEKILESLPEHGEIICDEDAYNVLAVHRHSSGKDTPSRSRKSSIYKKSISFLLKKAFVCGGGFTPSPIIAPILKDPFPDPNLDRSTMEKILKAMLRKKKPPQRQRYLDKSRTSKDEQEKEVTNANNWVKTDSEFVCHTSFW</sequence>
<reference evidence="4 5" key="1">
    <citation type="journal article" date="2021" name="Nat. Commun.">
        <title>Incipient diploidization of the medicinal plant Perilla within 10,000 years.</title>
        <authorList>
            <person name="Zhang Y."/>
            <person name="Shen Q."/>
            <person name="Leng L."/>
            <person name="Zhang D."/>
            <person name="Chen S."/>
            <person name="Shi Y."/>
            <person name="Ning Z."/>
            <person name="Chen S."/>
        </authorList>
    </citation>
    <scope>NUCLEOTIDE SEQUENCE [LARGE SCALE GENOMIC DNA]</scope>
    <source>
        <strain evidence="5">cv. PC099</strain>
    </source>
</reference>
<dbReference type="InterPro" id="IPR044683">
    <property type="entry name" value="LAZY"/>
</dbReference>
<dbReference type="Proteomes" id="UP001190926">
    <property type="component" value="Unassembled WGS sequence"/>
</dbReference>
<feature type="compositionally biased region" description="Basic and acidic residues" evidence="3">
    <location>
        <begin position="138"/>
        <end position="154"/>
    </location>
</feature>
<evidence type="ECO:0000256" key="3">
    <source>
        <dbReference type="SAM" id="MobiDB-lite"/>
    </source>
</evidence>
<comment type="caution">
    <text evidence="4">The sequence shown here is derived from an EMBL/GenBank/DDBJ whole genome shotgun (WGS) entry which is preliminary data.</text>
</comment>
<comment type="similarity">
    <text evidence="2">Belongs to the LAZY family.</text>
</comment>
<evidence type="ECO:0000313" key="4">
    <source>
        <dbReference type="EMBL" id="KAH6823070.1"/>
    </source>
</evidence>
<evidence type="ECO:0000256" key="2">
    <source>
        <dbReference type="ARBA" id="ARBA00024198"/>
    </source>
</evidence>
<dbReference type="EMBL" id="SDAM02001008">
    <property type="protein sequence ID" value="KAH6823070.1"/>
    <property type="molecule type" value="Genomic_DNA"/>
</dbReference>
<dbReference type="GO" id="GO:0040008">
    <property type="term" value="P:regulation of growth"/>
    <property type="evidence" value="ECO:0007669"/>
    <property type="project" value="InterPro"/>
</dbReference>
<gene>
    <name evidence="4" type="ORF">C2S53_002064</name>
</gene>
<accession>A0AAD4IWX8</accession>
<evidence type="ECO:0000313" key="5">
    <source>
        <dbReference type="Proteomes" id="UP001190926"/>
    </source>
</evidence>
<dbReference type="PANTHER" id="PTHR34045">
    <property type="entry name" value="OS03G0406300 PROTEIN"/>
    <property type="match status" value="1"/>
</dbReference>
<proteinExistence type="inferred from homology"/>
<evidence type="ECO:0000256" key="1">
    <source>
        <dbReference type="ARBA" id="ARBA00022604"/>
    </source>
</evidence>
<dbReference type="PANTHER" id="PTHR34045:SF3">
    <property type="entry name" value="PROTEIN LAZY 4"/>
    <property type="match status" value="1"/>
</dbReference>